<evidence type="ECO:0000256" key="7">
    <source>
        <dbReference type="ARBA" id="ARBA00022798"/>
    </source>
</evidence>
<comment type="similarity">
    <text evidence="3 11">Belongs to the long-chain O-acyltransferase family.</text>
</comment>
<comment type="catalytic activity">
    <reaction evidence="10 11">
        <text>an acyl-CoA + a 1,2-diacyl-sn-glycerol = a triacyl-sn-glycerol + CoA</text>
        <dbReference type="Rhea" id="RHEA:10868"/>
        <dbReference type="ChEBI" id="CHEBI:17815"/>
        <dbReference type="ChEBI" id="CHEBI:57287"/>
        <dbReference type="ChEBI" id="CHEBI:58342"/>
        <dbReference type="ChEBI" id="CHEBI:64615"/>
        <dbReference type="EC" id="2.3.1.20"/>
    </reaction>
</comment>
<dbReference type="Pfam" id="PF06974">
    <property type="entry name" value="WS_DGAT_C"/>
    <property type="match status" value="1"/>
</dbReference>
<evidence type="ECO:0000256" key="3">
    <source>
        <dbReference type="ARBA" id="ARBA00009587"/>
    </source>
</evidence>
<evidence type="ECO:0000256" key="11">
    <source>
        <dbReference type="RuleBase" id="RU361241"/>
    </source>
</evidence>
<evidence type="ECO:0000256" key="4">
    <source>
        <dbReference type="ARBA" id="ARBA00013244"/>
    </source>
</evidence>
<dbReference type="Proteomes" id="UP001500432">
    <property type="component" value="Unassembled WGS sequence"/>
</dbReference>
<dbReference type="InterPro" id="IPR014292">
    <property type="entry name" value="Acyl_transf_WS/DGAT"/>
</dbReference>
<dbReference type="Gene3D" id="3.30.559.10">
    <property type="entry name" value="Chloramphenicol acetyltransferase-like domain"/>
    <property type="match status" value="1"/>
</dbReference>
<dbReference type="EMBL" id="BAAAQW010000002">
    <property type="protein sequence ID" value="GAA2196585.1"/>
    <property type="molecule type" value="Genomic_DNA"/>
</dbReference>
<comment type="pathway">
    <text evidence="1 11">Glycerolipid metabolism; triacylglycerol biosynthesis.</text>
</comment>
<dbReference type="InterPro" id="IPR004255">
    <property type="entry name" value="O-acyltransferase_WSD1_N"/>
</dbReference>
<keyword evidence="7 11" id="KW-0319">Glycerol metabolism</keyword>
<keyword evidence="15" id="KW-1185">Reference proteome</keyword>
<feature type="domain" description="O-acyltransferase WSD1-like N-terminal" evidence="12">
    <location>
        <begin position="8"/>
        <end position="268"/>
    </location>
</feature>
<evidence type="ECO:0000256" key="5">
    <source>
        <dbReference type="ARBA" id="ARBA00022516"/>
    </source>
</evidence>
<dbReference type="InterPro" id="IPR023213">
    <property type="entry name" value="CAT-like_dom_sf"/>
</dbReference>
<evidence type="ECO:0000259" key="13">
    <source>
        <dbReference type="Pfam" id="PF06974"/>
    </source>
</evidence>
<dbReference type="Pfam" id="PF03007">
    <property type="entry name" value="WS_DGAT_cat"/>
    <property type="match status" value="1"/>
</dbReference>
<dbReference type="SUPFAM" id="SSF52777">
    <property type="entry name" value="CoA-dependent acyltransferases"/>
    <property type="match status" value="2"/>
</dbReference>
<organism evidence="14 15">
    <name type="scientific">Sinomonas flava</name>
    <dbReference type="NCBI Taxonomy" id="496857"/>
    <lineage>
        <taxon>Bacteria</taxon>
        <taxon>Bacillati</taxon>
        <taxon>Actinomycetota</taxon>
        <taxon>Actinomycetes</taxon>
        <taxon>Micrococcales</taxon>
        <taxon>Micrococcaceae</taxon>
        <taxon>Sinomonas</taxon>
    </lineage>
</organism>
<accession>A0ABN3BJ09</accession>
<gene>
    <name evidence="14" type="ORF">GCM10009849_02180</name>
</gene>
<evidence type="ECO:0000256" key="9">
    <source>
        <dbReference type="ARBA" id="ARBA00023315"/>
    </source>
</evidence>
<evidence type="ECO:0000313" key="15">
    <source>
        <dbReference type="Proteomes" id="UP001500432"/>
    </source>
</evidence>
<dbReference type="InterPro" id="IPR045034">
    <property type="entry name" value="O-acyltransferase_WSD1-like"/>
</dbReference>
<keyword evidence="9 11" id="KW-0012">Acyltransferase</keyword>
<dbReference type="PANTHER" id="PTHR31650:SF1">
    <property type="entry name" value="WAX ESTER SYNTHASE_DIACYLGLYCEROL ACYLTRANSFERASE 4-RELATED"/>
    <property type="match status" value="1"/>
</dbReference>
<evidence type="ECO:0000256" key="8">
    <source>
        <dbReference type="ARBA" id="ARBA00023098"/>
    </source>
</evidence>
<name>A0ABN3BJ09_9MICC</name>
<keyword evidence="5 11" id="KW-0444">Lipid biosynthesis</keyword>
<comment type="pathway">
    <text evidence="2">Lipid metabolism.</text>
</comment>
<evidence type="ECO:0000256" key="1">
    <source>
        <dbReference type="ARBA" id="ARBA00004771"/>
    </source>
</evidence>
<dbReference type="EC" id="2.3.1.20" evidence="4 11"/>
<reference evidence="14 15" key="1">
    <citation type="journal article" date="2019" name="Int. J. Syst. Evol. Microbiol.">
        <title>The Global Catalogue of Microorganisms (GCM) 10K type strain sequencing project: providing services to taxonomists for standard genome sequencing and annotation.</title>
        <authorList>
            <consortium name="The Broad Institute Genomics Platform"/>
            <consortium name="The Broad Institute Genome Sequencing Center for Infectious Disease"/>
            <person name="Wu L."/>
            <person name="Ma J."/>
        </authorList>
    </citation>
    <scope>NUCLEOTIDE SEQUENCE [LARGE SCALE GENOMIC DNA]</scope>
    <source>
        <strain evidence="14 15">JCM 16034</strain>
    </source>
</reference>
<dbReference type="NCBIfam" id="TIGR02946">
    <property type="entry name" value="acyl_WS_DGAT"/>
    <property type="match status" value="1"/>
</dbReference>
<dbReference type="RefSeq" id="WP_344297669.1">
    <property type="nucleotide sequence ID" value="NZ_BAAAQW010000002.1"/>
</dbReference>
<dbReference type="InterPro" id="IPR009721">
    <property type="entry name" value="O-acyltransferase_WSD1_C"/>
</dbReference>
<keyword evidence="8 11" id="KW-0443">Lipid metabolism</keyword>
<comment type="caution">
    <text evidence="14">The sequence shown here is derived from an EMBL/GenBank/DDBJ whole genome shotgun (WGS) entry which is preliminary data.</text>
</comment>
<evidence type="ECO:0000259" key="12">
    <source>
        <dbReference type="Pfam" id="PF03007"/>
    </source>
</evidence>
<dbReference type="PANTHER" id="PTHR31650">
    <property type="entry name" value="O-ACYLTRANSFERASE (WSD1-LIKE) FAMILY PROTEIN"/>
    <property type="match status" value="1"/>
</dbReference>
<protein>
    <recommendedName>
        <fullName evidence="4 11">Diacylglycerol O-acyltransferase</fullName>
        <ecNumber evidence="4 11">2.3.1.20</ecNumber>
    </recommendedName>
</protein>
<proteinExistence type="inferred from homology"/>
<sequence>MPRSRDRLSALDSLFLRPETGAQSLHVGTVLILEGPAPSPEQFRHHLAERVASLPILGRRVLQMPFGLGRPIWVDAEGFDASDHVHHSRLDEPGSDDQLRAAAARLMAPRLDPCRPLWEVWQVDGLVGGRWAVVAKAHHTMVDGRSGVGLVQALLADGPGRVPAAAPAAQPRPKPSTVQLAVDLPIWAAGLALRTLRLAVRSLLAPRVALQRVRAVRFGLAQVIRPDLPPSVLNGPLGTERLWGWATADLAAVQRRARTAGCTVNDVFLAALAGAFRRFLLDRGEDLRTVVLRTIVPVAGPDQRRAGAVRNLTSAMFVELPVQLTDPAARLAAVRARTAEQKARGVAEATAAFVAMADHLPAPLLARAGRAYGRARQGRVNVAATNLRGPDQAQYLSNCRVLAVIPWVPVALDVRATAAMISYAGALTVAVTADAGALPDADRLVSAVGEELALLSDR</sequence>
<evidence type="ECO:0000256" key="10">
    <source>
        <dbReference type="ARBA" id="ARBA00048109"/>
    </source>
</evidence>
<evidence type="ECO:0000256" key="2">
    <source>
        <dbReference type="ARBA" id="ARBA00005189"/>
    </source>
</evidence>
<keyword evidence="6 11" id="KW-0808">Transferase</keyword>
<evidence type="ECO:0000256" key="6">
    <source>
        <dbReference type="ARBA" id="ARBA00022679"/>
    </source>
</evidence>
<feature type="domain" description="O-acyltransferase WSD1 C-terminal" evidence="13">
    <location>
        <begin position="311"/>
        <end position="455"/>
    </location>
</feature>
<evidence type="ECO:0000313" key="14">
    <source>
        <dbReference type="EMBL" id="GAA2196585.1"/>
    </source>
</evidence>